<dbReference type="EMBL" id="KV921644">
    <property type="protein sequence ID" value="ORE12552.1"/>
    <property type="molecule type" value="Genomic_DNA"/>
</dbReference>
<evidence type="ECO:0000313" key="4">
    <source>
        <dbReference type="Proteomes" id="UP000242381"/>
    </source>
</evidence>
<keyword evidence="2" id="KW-0812">Transmembrane</keyword>
<feature type="region of interest" description="Disordered" evidence="1">
    <location>
        <begin position="211"/>
        <end position="247"/>
    </location>
</feature>
<keyword evidence="2" id="KW-0472">Membrane</keyword>
<feature type="compositionally biased region" description="Polar residues" evidence="1">
    <location>
        <begin position="211"/>
        <end position="229"/>
    </location>
</feature>
<organism evidence="3 4">
    <name type="scientific">Rhizopus microsporus</name>
    <dbReference type="NCBI Taxonomy" id="58291"/>
    <lineage>
        <taxon>Eukaryota</taxon>
        <taxon>Fungi</taxon>
        <taxon>Fungi incertae sedis</taxon>
        <taxon>Mucoromycota</taxon>
        <taxon>Mucoromycotina</taxon>
        <taxon>Mucoromycetes</taxon>
        <taxon>Mucorales</taxon>
        <taxon>Mucorineae</taxon>
        <taxon>Rhizopodaceae</taxon>
        <taxon>Rhizopus</taxon>
    </lineage>
</organism>
<proteinExistence type="predicted"/>
<evidence type="ECO:0000313" key="3">
    <source>
        <dbReference type="EMBL" id="ORE12552.1"/>
    </source>
</evidence>
<protein>
    <submittedName>
        <fullName evidence="3">Uncharacterized protein</fullName>
    </submittedName>
</protein>
<accession>A0A1X0RKJ4</accession>
<feature type="region of interest" description="Disordered" evidence="1">
    <location>
        <begin position="129"/>
        <end position="161"/>
    </location>
</feature>
<sequence length="324" mass="35908">MPASLKHLEKSQIEERINNTFDQEFIANLHQARFQQRLLGGTLPINNIMEGNMDEEDFEGRNEFTQDLLEEIVEIFSTEGETVEPSSPFQQVITTIPPTISTTATQQISNISNTTTTFSTSADTQQINSTTDDTVTTTNGNNTKTTKTDKSTAATTTSTTRKLCYSKRRNSTKRKANKFLPKLGKIISYPWPLQIVKRVLSVTVCEASRSLADNNSEDGNPGSNGNRSSCGKIHADGNHRGVQISTNRNNSCRIESPKRSWAQVVIKNRKSLLHATGTPISAGVTGSTVFLLIIDINFINYLRKKTTKKNTVLSSRIFNCSLIN</sequence>
<dbReference type="Proteomes" id="UP000242381">
    <property type="component" value="Unassembled WGS sequence"/>
</dbReference>
<feature type="compositionally biased region" description="Low complexity" evidence="1">
    <location>
        <begin position="129"/>
        <end position="160"/>
    </location>
</feature>
<reference evidence="3 4" key="1">
    <citation type="journal article" date="2016" name="Proc. Natl. Acad. Sci. U.S.A.">
        <title>Lipid metabolic changes in an early divergent fungus govern the establishment of a mutualistic symbiosis with endobacteria.</title>
        <authorList>
            <person name="Lastovetsky O.A."/>
            <person name="Gaspar M.L."/>
            <person name="Mondo S.J."/>
            <person name="LaButti K.M."/>
            <person name="Sandor L."/>
            <person name="Grigoriev I.V."/>
            <person name="Henry S.A."/>
            <person name="Pawlowska T.E."/>
        </authorList>
    </citation>
    <scope>NUCLEOTIDE SEQUENCE [LARGE SCALE GENOMIC DNA]</scope>
    <source>
        <strain evidence="3 4">ATCC 11559</strain>
    </source>
</reference>
<name>A0A1X0RKJ4_RHIZD</name>
<gene>
    <name evidence="3" type="ORF">BCV71DRAFT_240033</name>
</gene>
<evidence type="ECO:0000256" key="1">
    <source>
        <dbReference type="SAM" id="MobiDB-lite"/>
    </source>
</evidence>
<dbReference type="AlphaFoldDB" id="A0A1X0RKJ4"/>
<evidence type="ECO:0000256" key="2">
    <source>
        <dbReference type="SAM" id="Phobius"/>
    </source>
</evidence>
<keyword evidence="2" id="KW-1133">Transmembrane helix</keyword>
<feature type="transmembrane region" description="Helical" evidence="2">
    <location>
        <begin position="280"/>
        <end position="299"/>
    </location>
</feature>